<protein>
    <submittedName>
        <fullName evidence="3">Ig-like domain-containing protein</fullName>
    </submittedName>
</protein>
<dbReference type="PANTHER" id="PTHR46534">
    <property type="entry name" value="IGGFC_BINDING DOMAIN-CONTAINING PROTEIN"/>
    <property type="match status" value="1"/>
</dbReference>
<dbReference type="Proteomes" id="UP000230750">
    <property type="component" value="Unassembled WGS sequence"/>
</dbReference>
<reference evidence="3 4" key="1">
    <citation type="journal article" date="2017" name="PLoS Biol.">
        <title>The sea cucumber genome provides insights into morphological evolution and visceral regeneration.</title>
        <authorList>
            <person name="Zhang X."/>
            <person name="Sun L."/>
            <person name="Yuan J."/>
            <person name="Sun Y."/>
            <person name="Gao Y."/>
            <person name="Zhang L."/>
            <person name="Li S."/>
            <person name="Dai H."/>
            <person name="Hamel J.F."/>
            <person name="Liu C."/>
            <person name="Yu Y."/>
            <person name="Liu S."/>
            <person name="Lin W."/>
            <person name="Guo K."/>
            <person name="Jin S."/>
            <person name="Xu P."/>
            <person name="Storey K.B."/>
            <person name="Huan P."/>
            <person name="Zhang T."/>
            <person name="Zhou Y."/>
            <person name="Zhang J."/>
            <person name="Lin C."/>
            <person name="Li X."/>
            <person name="Xing L."/>
            <person name="Huo D."/>
            <person name="Sun M."/>
            <person name="Wang L."/>
            <person name="Mercier A."/>
            <person name="Li F."/>
            <person name="Yang H."/>
            <person name="Xiang J."/>
        </authorList>
    </citation>
    <scope>NUCLEOTIDE SEQUENCE [LARGE SCALE GENOMIC DNA]</scope>
    <source>
        <strain evidence="3">Shaxun</strain>
        <tissue evidence="3">Muscle</tissue>
    </source>
</reference>
<comment type="caution">
    <text evidence="3">The sequence shown here is derived from an EMBL/GenBank/DDBJ whole genome shotgun (WGS) entry which is preliminary data.</text>
</comment>
<keyword evidence="1" id="KW-0732">Signal</keyword>
<gene>
    <name evidence="3" type="ORF">BSL78_23443</name>
</gene>
<dbReference type="OrthoDB" id="10005154at2759"/>
<proteinExistence type="predicted"/>
<dbReference type="InterPro" id="IPR035234">
    <property type="entry name" value="IgGFc-bd_N"/>
</dbReference>
<dbReference type="Pfam" id="PF17517">
    <property type="entry name" value="IgGFc_binding"/>
    <property type="match status" value="1"/>
</dbReference>
<evidence type="ECO:0000313" key="4">
    <source>
        <dbReference type="Proteomes" id="UP000230750"/>
    </source>
</evidence>
<evidence type="ECO:0000256" key="1">
    <source>
        <dbReference type="SAM" id="SignalP"/>
    </source>
</evidence>
<evidence type="ECO:0000313" key="3">
    <source>
        <dbReference type="EMBL" id="PIK39711.1"/>
    </source>
</evidence>
<feature type="signal peptide" evidence="1">
    <location>
        <begin position="1"/>
        <end position="17"/>
    </location>
</feature>
<sequence length="506" mass="56134">MEYLLLIVAALLVDVSAFQGSCAFPTNPDVDKFQILGTFKCGVTQKLSIREDEIPQGSTSDFISETYYMETSTADLQVDNDEFTCPQLKKTVDVQFVFTILGANCVTYEPTIKIYIGPKSLSSCVYGNISFPHLANLSDIEFHLPLGQGKTFTLPSNYIVPHVELLSTNGNITNTTVIVAANQEVVTYGLNSCSSSTVNQASAYRLKNVRDIGTDYRLMMYNQLERQSVVGIVAVDDETLVSLSLDISETISSQINITLNQYESFLLPLQTDFMGGRVIADKSITVLIGNERIKIPLNTGNPDPIAECLDPVTAWGRNYSLYHLFDPSLSSGYTIRILSTVHTTVMWKTDGDEWQTNLQPNEYFDTVIPANQRKPVEIFAEHDILVTEFIHFSSFASPSMVQIPSLDHPLIDKKIVFPVFDITLKVNATYYLTVFAPPGANSSDIYLDNATSDTWTSIDGVSQTGWLIFQTTVTSGSHVLEIRGNYSINAILFANEKVRSYSYSIA</sequence>
<feature type="chain" id="PRO_5013923462" evidence="1">
    <location>
        <begin position="18"/>
        <end position="506"/>
    </location>
</feature>
<name>A0A2G8JVC2_STIJA</name>
<dbReference type="EMBL" id="MRZV01001209">
    <property type="protein sequence ID" value="PIK39711.1"/>
    <property type="molecule type" value="Genomic_DNA"/>
</dbReference>
<feature type="domain" description="IgGFc-binding protein N-terminal" evidence="2">
    <location>
        <begin position="206"/>
        <end position="485"/>
    </location>
</feature>
<organism evidence="3 4">
    <name type="scientific">Stichopus japonicus</name>
    <name type="common">Sea cucumber</name>
    <dbReference type="NCBI Taxonomy" id="307972"/>
    <lineage>
        <taxon>Eukaryota</taxon>
        <taxon>Metazoa</taxon>
        <taxon>Echinodermata</taxon>
        <taxon>Eleutherozoa</taxon>
        <taxon>Echinozoa</taxon>
        <taxon>Holothuroidea</taxon>
        <taxon>Aspidochirotacea</taxon>
        <taxon>Aspidochirotida</taxon>
        <taxon>Stichopodidae</taxon>
        <taxon>Apostichopus</taxon>
    </lineage>
</organism>
<dbReference type="AlphaFoldDB" id="A0A2G8JVC2"/>
<keyword evidence="4" id="KW-1185">Reference proteome</keyword>
<evidence type="ECO:0000259" key="2">
    <source>
        <dbReference type="Pfam" id="PF17517"/>
    </source>
</evidence>
<dbReference type="PANTHER" id="PTHR46534:SF1">
    <property type="entry name" value="IGGFC-BINDING PROTEIN N-TERMINAL DOMAIN-CONTAINING PROTEIN"/>
    <property type="match status" value="1"/>
</dbReference>
<accession>A0A2G8JVC2</accession>